<geneLocation type="plasmid" evidence="2 3">
    <name>p5D_Fsymbiotica-2</name>
</geneLocation>
<keyword evidence="1" id="KW-1133">Transmembrane helix</keyword>
<dbReference type="KEGG" id="fsm:CCS41_14800"/>
<organism evidence="2 3">
    <name type="scientific">Candidatus Fukatsuia symbiotica</name>
    <dbReference type="NCBI Taxonomy" id="1878942"/>
    <lineage>
        <taxon>Bacteria</taxon>
        <taxon>Pseudomonadati</taxon>
        <taxon>Pseudomonadota</taxon>
        <taxon>Gammaproteobacteria</taxon>
        <taxon>Enterobacterales</taxon>
        <taxon>Yersiniaceae</taxon>
        <taxon>Candidatus Fukatsuia</taxon>
    </lineage>
</organism>
<gene>
    <name evidence="2" type="ORF">CCS41_14800</name>
</gene>
<feature type="transmembrane region" description="Helical" evidence="1">
    <location>
        <begin position="33"/>
        <end position="51"/>
    </location>
</feature>
<accession>A0A2U8I936</accession>
<evidence type="ECO:0000256" key="1">
    <source>
        <dbReference type="SAM" id="Phobius"/>
    </source>
</evidence>
<evidence type="ECO:0000313" key="3">
    <source>
        <dbReference type="Proteomes" id="UP000261875"/>
    </source>
</evidence>
<keyword evidence="3" id="KW-1185">Reference proteome</keyword>
<evidence type="ECO:0000313" key="2">
    <source>
        <dbReference type="EMBL" id="AWK15671.1"/>
    </source>
</evidence>
<dbReference type="OrthoDB" id="9780088at2"/>
<keyword evidence="1" id="KW-0812">Transmembrane</keyword>
<reference evidence="2 3" key="1">
    <citation type="submission" date="2017-05" db="EMBL/GenBank/DDBJ databases">
        <title>Genome sequence of Candidatus Fukatsuia symbiotica and Candidatus Hamiltonella defensa from Acyrthosiphon pisum strain 5D.</title>
        <authorList>
            <person name="Patel V.A."/>
            <person name="Chevignon G."/>
            <person name="Russell J.A."/>
            <person name="Oliver K.M."/>
        </authorList>
    </citation>
    <scope>NUCLEOTIDE SEQUENCE [LARGE SCALE GENOMIC DNA]</scope>
    <source>
        <strain evidence="2 3">5D</strain>
        <plasmid evidence="2 3">p5D_Fsymbiotica-2</plasmid>
    </source>
</reference>
<dbReference type="Proteomes" id="UP000261875">
    <property type="component" value="Plasmid p5D_Fsymbiotica-2"/>
</dbReference>
<evidence type="ECO:0008006" key="4">
    <source>
        <dbReference type="Google" id="ProtNLM"/>
    </source>
</evidence>
<dbReference type="EMBL" id="CP021661">
    <property type="protein sequence ID" value="AWK15671.1"/>
    <property type="molecule type" value="Genomic_DNA"/>
</dbReference>
<keyword evidence="2" id="KW-0614">Plasmid</keyword>
<feature type="transmembrane region" description="Helical" evidence="1">
    <location>
        <begin position="58"/>
        <end position="78"/>
    </location>
</feature>
<keyword evidence="1" id="KW-0472">Membrane</keyword>
<protein>
    <recommendedName>
        <fullName evidence="4">Cytosine permease</fullName>
    </recommendedName>
</protein>
<dbReference type="AlphaFoldDB" id="A0A2U8I936"/>
<sequence>MLVDYYILRTSRELLDISRAKGNLPTAESTPSIGWSAIISWIAGSVVGLTIEQGIPSLNSLLIASIIYWMICVVRKTFLNKKVLEKINQ</sequence>
<proteinExistence type="predicted"/>
<name>A0A2U8I936_9GAMM</name>